<dbReference type="PANTHER" id="PTHR37460">
    <property type="entry name" value="ENDONUCLEASE III"/>
    <property type="match status" value="1"/>
</dbReference>
<dbReference type="PANTHER" id="PTHR37460:SF1">
    <property type="entry name" value="ENDONUCLEASE III"/>
    <property type="match status" value="1"/>
</dbReference>
<keyword evidence="3" id="KW-1185">Reference proteome</keyword>
<organism evidence="2 3">
    <name type="scientific">Archaeoglobus profundus (strain DSM 5631 / JCM 9629 / NBRC 100127 / Av18)</name>
    <dbReference type="NCBI Taxonomy" id="572546"/>
    <lineage>
        <taxon>Archaea</taxon>
        <taxon>Methanobacteriati</taxon>
        <taxon>Methanobacteriota</taxon>
        <taxon>Archaeoglobi</taxon>
        <taxon>Archaeoglobales</taxon>
        <taxon>Archaeoglobaceae</taxon>
        <taxon>Archaeoglobus</taxon>
    </lineage>
</organism>
<evidence type="ECO:0000313" key="3">
    <source>
        <dbReference type="Proteomes" id="UP000001901"/>
    </source>
</evidence>
<reference evidence="2 3" key="1">
    <citation type="journal article" date="2010" name="Stand. Genomic Sci.">
        <title>Complete genome sequence of Archaeoglobus profundus type strain (AV18).</title>
        <authorList>
            <person name="von Jan M."/>
            <person name="Lapidus A."/>
            <person name="Del Rio T.G."/>
            <person name="Copeland A."/>
            <person name="Tice H."/>
            <person name="Cheng J.F."/>
            <person name="Lucas S."/>
            <person name="Chen F."/>
            <person name="Nolan M."/>
            <person name="Goodwin L."/>
            <person name="Han C."/>
            <person name="Pitluck S."/>
            <person name="Liolios K."/>
            <person name="Ivanova N."/>
            <person name="Mavromatis K."/>
            <person name="Ovchinnikova G."/>
            <person name="Chertkov O."/>
            <person name="Pati A."/>
            <person name="Chen A."/>
            <person name="Palaniappan K."/>
            <person name="Land M."/>
            <person name="Hauser L."/>
            <person name="Chang Y.J."/>
            <person name="Jeffries C.D."/>
            <person name="Saunders E."/>
            <person name="Brettin T."/>
            <person name="Detter J.C."/>
            <person name="Chain P."/>
            <person name="Eichinger K."/>
            <person name="Huber H."/>
            <person name="Spring S."/>
            <person name="Rohde M."/>
            <person name="Goker M."/>
            <person name="Wirth R."/>
            <person name="Woyke T."/>
            <person name="Bristow J."/>
            <person name="Eisen J.A."/>
            <person name="Markowitz V."/>
            <person name="Hugenholtz P."/>
            <person name="Kyrpides N.C."/>
            <person name="Klenk H.P."/>
        </authorList>
    </citation>
    <scope>NUCLEOTIDE SEQUENCE [LARGE SCALE GENOMIC DNA]</scope>
    <source>
        <strain evidence="3">DSM 5631 / JCM 9629 / NBRC 100127 / Av18</strain>
    </source>
</reference>
<dbReference type="GeneID" id="8739148"/>
<sequence length="124" mass="14364">MKGTYLLFLKLGDDKRINVGRLGRVEFRQGWYVYVGSGMNSLIKRVARHFKRVKKLKWHIDYLSVQADEIVAFLIPNQRLECDLAKHLVTKFEYIEGFGCSDCGCISHLFYLGNILKSDEDTKS</sequence>
<protein>
    <recommendedName>
        <fullName evidence="1">GIY-YIG domain-containing protein</fullName>
    </recommendedName>
</protein>
<dbReference type="CDD" id="cd10441">
    <property type="entry name" value="GIY-YIG_COG1833"/>
    <property type="match status" value="1"/>
</dbReference>
<dbReference type="KEGG" id="apo:Arcpr_0489"/>
<gene>
    <name evidence="2" type="ordered locus">Arcpr_0489</name>
</gene>
<feature type="domain" description="GIY-YIG" evidence="1">
    <location>
        <begin position="19"/>
        <end position="113"/>
    </location>
</feature>
<dbReference type="OrthoDB" id="17296at2157"/>
<dbReference type="HOGENOM" id="CLU_115699_0_0_2"/>
<proteinExistence type="predicted"/>
<name>D2RGY0_ARCPA</name>
<dbReference type="PaxDb" id="572546-Arcpr_0489"/>
<dbReference type="InterPro" id="IPR002837">
    <property type="entry name" value="DUF123"/>
</dbReference>
<dbReference type="EMBL" id="CP001857">
    <property type="protein sequence ID" value="ADB57555.1"/>
    <property type="molecule type" value="Genomic_DNA"/>
</dbReference>
<dbReference type="Pfam" id="PF01986">
    <property type="entry name" value="DUF123"/>
    <property type="match status" value="1"/>
</dbReference>
<dbReference type="AlphaFoldDB" id="D2RGY0"/>
<dbReference type="SMART" id="SM00465">
    <property type="entry name" value="GIYc"/>
    <property type="match status" value="1"/>
</dbReference>
<accession>D2RGY0</accession>
<evidence type="ECO:0000259" key="1">
    <source>
        <dbReference type="SMART" id="SM00465"/>
    </source>
</evidence>
<dbReference type="RefSeq" id="WP_012939891.1">
    <property type="nucleotide sequence ID" value="NC_013741.1"/>
</dbReference>
<dbReference type="STRING" id="572546.Arcpr_0489"/>
<dbReference type="Proteomes" id="UP000001901">
    <property type="component" value="Chromosome"/>
</dbReference>
<dbReference type="eggNOG" id="arCOG00463">
    <property type="taxonomic scope" value="Archaea"/>
</dbReference>
<evidence type="ECO:0000313" key="2">
    <source>
        <dbReference type="EMBL" id="ADB57555.1"/>
    </source>
</evidence>
<dbReference type="InterPro" id="IPR000305">
    <property type="entry name" value="GIY-YIG_endonuc"/>
</dbReference>